<feature type="domain" description="Bacteriophage Mu Gp45 N-terminal" evidence="2">
    <location>
        <begin position="5"/>
        <end position="68"/>
    </location>
</feature>
<dbReference type="InterPro" id="IPR014462">
    <property type="entry name" value="Phage_Mu_Gp45"/>
</dbReference>
<dbReference type="PIRSF" id="PIRSF012337">
    <property type="entry name" value="gp45"/>
    <property type="match status" value="1"/>
</dbReference>
<organism evidence="3">
    <name type="scientific">Citrobacter rodentium</name>
    <dbReference type="NCBI Taxonomy" id="67825"/>
    <lineage>
        <taxon>Bacteria</taxon>
        <taxon>Pseudomonadati</taxon>
        <taxon>Pseudomonadota</taxon>
        <taxon>Gammaproteobacteria</taxon>
        <taxon>Enterobacterales</taxon>
        <taxon>Enterobacteriaceae</taxon>
        <taxon>Citrobacter</taxon>
    </lineage>
</organism>
<name>A0A482PMB5_CITRO</name>
<feature type="region of interest" description="Disordered" evidence="1">
    <location>
        <begin position="160"/>
        <end position="180"/>
    </location>
</feature>
<evidence type="ECO:0000313" key="3">
    <source>
        <dbReference type="EMBL" id="QBY32008.1"/>
    </source>
</evidence>
<dbReference type="EMBL" id="CP038008">
    <property type="protein sequence ID" value="QBY32008.1"/>
    <property type="molecule type" value="Genomic_DNA"/>
</dbReference>
<dbReference type="AlphaFoldDB" id="A0A482PMB5"/>
<dbReference type="InterPro" id="IPR053861">
    <property type="entry name" value="Phage_Mu_Gp45_N"/>
</dbReference>
<reference evidence="3" key="1">
    <citation type="submission" date="2019-03" db="EMBL/GenBank/DDBJ databases">
        <title>Complete genome sequence of enteropathogenic Citrobacter rodentium strain DBS100.</title>
        <authorList>
            <person name="Popov G."/>
            <person name="Fiebig A."/>
            <person name="Shideler S."/>
            <person name="Coombes B."/>
            <person name="Savchenko A."/>
        </authorList>
    </citation>
    <scope>NUCLEOTIDE SEQUENCE</scope>
    <source>
        <strain evidence="3">DBS100</strain>
    </source>
</reference>
<gene>
    <name evidence="3" type="ORF">E2R62_09495</name>
</gene>
<dbReference type="Pfam" id="PF06890">
    <property type="entry name" value="Phage_Mu_Gp45"/>
    <property type="match status" value="1"/>
</dbReference>
<sequence>MLGIGRVTGQNDGGTVQSVQYQTPLEVATARRITEFGFSSALPAGSDVVLAFLGGDRSSPVIIGSNHQGHRHTGLNPGETVLYNQWGLYILMTEKGITVEANGQDVTVNNARNLTVTATEQVKLITPKLLVTGDVVDNCESNPRTLKELRDAYNGHNHVTKGVAGGSSSITSEKTAGQVT</sequence>
<proteinExistence type="predicted"/>
<accession>A0A482PMB5</accession>
<protein>
    <submittedName>
        <fullName evidence="3">Baseplate assembly protein</fullName>
    </submittedName>
</protein>
<evidence type="ECO:0000259" key="2">
    <source>
        <dbReference type="Pfam" id="PF06890"/>
    </source>
</evidence>
<feature type="compositionally biased region" description="Polar residues" evidence="1">
    <location>
        <begin position="166"/>
        <end position="180"/>
    </location>
</feature>
<evidence type="ECO:0000256" key="1">
    <source>
        <dbReference type="SAM" id="MobiDB-lite"/>
    </source>
</evidence>